<keyword evidence="4" id="KW-1185">Reference proteome</keyword>
<dbReference type="Proteomes" id="UP000053660">
    <property type="component" value="Unassembled WGS sequence"/>
</dbReference>
<proteinExistence type="predicted"/>
<evidence type="ECO:0008006" key="5">
    <source>
        <dbReference type="Google" id="ProtNLM"/>
    </source>
</evidence>
<gene>
    <name evidence="3" type="ORF">OESDEN_06366</name>
</gene>
<reference evidence="3 4" key="1">
    <citation type="submission" date="2014-03" db="EMBL/GenBank/DDBJ databases">
        <title>Draft genome of the hookworm Oesophagostomum dentatum.</title>
        <authorList>
            <person name="Mitreva M."/>
        </authorList>
    </citation>
    <scope>NUCLEOTIDE SEQUENCE [LARGE SCALE GENOMIC DNA]</scope>
    <source>
        <strain evidence="3 4">OD-Hann</strain>
    </source>
</reference>
<dbReference type="EMBL" id="KN550640">
    <property type="protein sequence ID" value="KHJ93715.1"/>
    <property type="molecule type" value="Genomic_DNA"/>
</dbReference>
<keyword evidence="2" id="KW-0472">Membrane</keyword>
<keyword evidence="2" id="KW-1133">Transmembrane helix</keyword>
<name>A0A0B1TEB9_OESDE</name>
<evidence type="ECO:0000256" key="2">
    <source>
        <dbReference type="SAM" id="Phobius"/>
    </source>
</evidence>
<evidence type="ECO:0000256" key="1">
    <source>
        <dbReference type="SAM" id="MobiDB-lite"/>
    </source>
</evidence>
<organism evidence="3 4">
    <name type="scientific">Oesophagostomum dentatum</name>
    <name type="common">Nodular worm</name>
    <dbReference type="NCBI Taxonomy" id="61180"/>
    <lineage>
        <taxon>Eukaryota</taxon>
        <taxon>Metazoa</taxon>
        <taxon>Ecdysozoa</taxon>
        <taxon>Nematoda</taxon>
        <taxon>Chromadorea</taxon>
        <taxon>Rhabditida</taxon>
        <taxon>Rhabditina</taxon>
        <taxon>Rhabditomorpha</taxon>
        <taxon>Strongyloidea</taxon>
        <taxon>Strongylidae</taxon>
        <taxon>Oesophagostomum</taxon>
    </lineage>
</organism>
<evidence type="ECO:0000313" key="3">
    <source>
        <dbReference type="EMBL" id="KHJ93715.1"/>
    </source>
</evidence>
<evidence type="ECO:0000313" key="4">
    <source>
        <dbReference type="Proteomes" id="UP000053660"/>
    </source>
</evidence>
<feature type="region of interest" description="Disordered" evidence="1">
    <location>
        <begin position="1"/>
        <end position="46"/>
    </location>
</feature>
<feature type="transmembrane region" description="Helical" evidence="2">
    <location>
        <begin position="252"/>
        <end position="271"/>
    </location>
</feature>
<accession>A0A0B1TEB9</accession>
<sequence length="277" mass="30307">MPASNPKSNNESDEKGVQVVPETPADGLPLVKSEKGKRPTGSIKRNIKVVPETPADGLPLVKSEKAKRPTGSIKRNIKATVLTFRTIVDHPNIARVQLLLCNISDRALYFKLKSNVGSNVSALPSGSAQIAPHAQVRLVLTWTKPPKYDHWRDVPPPKMLIVTKFLDSTSDADSSQTSIRLIARVSNTKTCYASNPPVEQLLLDAVGKTENMEVSSVVQESGAPTPTNQESLRVAENVNNLADFLNGLTDRGLLVLIIILFAFIYVASRLLDKTRRR</sequence>
<protein>
    <recommendedName>
        <fullName evidence="5">Major sperm protein</fullName>
    </recommendedName>
</protein>
<keyword evidence="2" id="KW-0812">Transmembrane</keyword>
<dbReference type="OrthoDB" id="5877264at2759"/>
<dbReference type="AlphaFoldDB" id="A0A0B1TEB9"/>